<sequence>MRIVLIVALLTFSNGLAQQLRVSDNQRFLVTVDGTPFFWMADTAWELFHRCNREEATMYLTKRAEQGFNVIQAVALAEIDGLNTPNTYGKTPLMNNDPTTPNPEYFEHVDYIIRKADSLGMYIALLPTWGDKLFKNSWGVGPEVFTPENAETFGRWIGTRYKDYNNIIWVIGGDRNPREGSNDVAVWNRMAEGIAQAAGGYEATLMSFHPQPKEGGGSSTWFHDQPWLDFNMHQTGHCANQGTYRKITLDYQRVPTKPVLDGEPLYEDHPNCFNAKELGHSIPGDIRRILYWNVFAGAFGQTYGCHDVWQMYTTEREGINQPLRPWPVALDLPMAHQVKHLKNLMLSRPFLSRIPDQSMILEVQEDNKDYVIATRDAEGSYAFIYFPTGKAVHLDLSSLAAAELNSWWYDPRTGNTFRSEQITRAEKVEIEPPTSGKNNDWVLVIDDPSRDFRVPGKTN</sequence>
<dbReference type="Gene3D" id="3.20.20.80">
    <property type="entry name" value="Glycosidases"/>
    <property type="match status" value="1"/>
</dbReference>
<dbReference type="Pfam" id="PF13204">
    <property type="entry name" value="Apiosidase"/>
    <property type="match status" value="1"/>
</dbReference>
<reference evidence="4" key="2">
    <citation type="submission" date="2020-03" db="EMBL/GenBank/DDBJ databases">
        <title>Flavobacteriaceae bacterium strain TP-CH-4, a member of the family Flavobacteriaceae isolated from a deep-sea seamount.</title>
        <authorList>
            <person name="Zhang D.-C."/>
        </authorList>
    </citation>
    <scope>NUCLEOTIDE SEQUENCE</scope>
    <source>
        <strain evidence="4">TP-CH-4</strain>
    </source>
</reference>
<dbReference type="Pfam" id="PF12904">
    <property type="entry name" value="Collagen_bind_2"/>
    <property type="match status" value="1"/>
</dbReference>
<dbReference type="AlphaFoldDB" id="A0A967ASD3"/>
<evidence type="ECO:0000256" key="1">
    <source>
        <dbReference type="SAM" id="SignalP"/>
    </source>
</evidence>
<proteinExistence type="predicted"/>
<dbReference type="InterPro" id="IPR017853">
    <property type="entry name" value="GH"/>
</dbReference>
<protein>
    <submittedName>
        <fullName evidence="4">DUF4038 domain-containing protein</fullName>
    </submittedName>
</protein>
<feature type="domain" description="Apiosidase-like catalytic" evidence="3">
    <location>
        <begin position="23"/>
        <end position="351"/>
    </location>
</feature>
<evidence type="ECO:0000313" key="4">
    <source>
        <dbReference type="EMBL" id="NHF58048.1"/>
    </source>
</evidence>
<dbReference type="InterPro" id="IPR024749">
    <property type="entry name" value="Collagen-bd_put"/>
</dbReference>
<dbReference type="PANTHER" id="PTHR37836:SF3">
    <property type="entry name" value="ENDOGLUCANASE"/>
    <property type="match status" value="1"/>
</dbReference>
<dbReference type="PANTHER" id="PTHR37836">
    <property type="entry name" value="LMO1036 PROTEIN"/>
    <property type="match status" value="1"/>
</dbReference>
<evidence type="ECO:0000259" key="2">
    <source>
        <dbReference type="Pfam" id="PF12904"/>
    </source>
</evidence>
<feature type="signal peptide" evidence="1">
    <location>
        <begin position="1"/>
        <end position="17"/>
    </location>
</feature>
<keyword evidence="1" id="KW-0732">Signal</keyword>
<gene>
    <name evidence="4" type="ORF">FK220_001760</name>
</gene>
<feature type="domain" description="Putative collagen-binding" evidence="2">
    <location>
        <begin position="354"/>
        <end position="446"/>
    </location>
</feature>
<dbReference type="RefSeq" id="WP_152572560.1">
    <property type="nucleotide sequence ID" value="NZ_VIKU02000001.1"/>
</dbReference>
<evidence type="ECO:0000313" key="5">
    <source>
        <dbReference type="Proteomes" id="UP000707206"/>
    </source>
</evidence>
<reference evidence="4" key="1">
    <citation type="submission" date="2019-07" db="EMBL/GenBank/DDBJ databases">
        <authorList>
            <person name="De-Chao Zhang Q."/>
        </authorList>
    </citation>
    <scope>NUCLEOTIDE SEQUENCE</scope>
    <source>
        <strain evidence="4">TP-CH-4</strain>
    </source>
</reference>
<dbReference type="InterPro" id="IPR025277">
    <property type="entry name" value="Apiosidase-like_cat_dom"/>
</dbReference>
<dbReference type="EMBL" id="VIKU02000001">
    <property type="protein sequence ID" value="NHF58048.1"/>
    <property type="molecule type" value="Genomic_DNA"/>
</dbReference>
<organism evidence="4 5">
    <name type="scientific">Pelagihabitans pacificus</name>
    <dbReference type="NCBI Taxonomy" id="2696054"/>
    <lineage>
        <taxon>Bacteria</taxon>
        <taxon>Pseudomonadati</taxon>
        <taxon>Bacteroidota</taxon>
        <taxon>Flavobacteriia</taxon>
        <taxon>Flavobacteriales</taxon>
        <taxon>Flavobacteriaceae</taxon>
        <taxon>Pelagihabitans</taxon>
    </lineage>
</organism>
<dbReference type="Proteomes" id="UP000707206">
    <property type="component" value="Unassembled WGS sequence"/>
</dbReference>
<evidence type="ECO:0000259" key="3">
    <source>
        <dbReference type="Pfam" id="PF13204"/>
    </source>
</evidence>
<accession>A0A967ASD3</accession>
<name>A0A967ASD3_9FLAO</name>
<keyword evidence="5" id="KW-1185">Reference proteome</keyword>
<dbReference type="SUPFAM" id="SSF51445">
    <property type="entry name" value="(Trans)glycosidases"/>
    <property type="match status" value="1"/>
</dbReference>
<comment type="caution">
    <text evidence="4">The sequence shown here is derived from an EMBL/GenBank/DDBJ whole genome shotgun (WGS) entry which is preliminary data.</text>
</comment>
<feature type="chain" id="PRO_5037628963" evidence="1">
    <location>
        <begin position="18"/>
        <end position="459"/>
    </location>
</feature>